<dbReference type="Gene3D" id="1.10.10.10">
    <property type="entry name" value="Winged helix-like DNA-binding domain superfamily/Winged helix DNA-binding domain"/>
    <property type="match status" value="1"/>
</dbReference>
<dbReference type="SUPFAM" id="SSF48008">
    <property type="entry name" value="GntR ligand-binding domain-like"/>
    <property type="match status" value="1"/>
</dbReference>
<keyword evidence="6" id="KW-1185">Reference proteome</keyword>
<evidence type="ECO:0000256" key="1">
    <source>
        <dbReference type="ARBA" id="ARBA00023015"/>
    </source>
</evidence>
<dbReference type="PANTHER" id="PTHR43537:SF45">
    <property type="entry name" value="GNTR FAMILY REGULATORY PROTEIN"/>
    <property type="match status" value="1"/>
</dbReference>
<protein>
    <submittedName>
        <fullName evidence="5">DNA-binding transcriptional regulator, GntR family</fullName>
    </submittedName>
</protein>
<accession>A0A286G9P2</accession>
<dbReference type="SUPFAM" id="SSF46785">
    <property type="entry name" value="Winged helix' DNA-binding domain"/>
    <property type="match status" value="1"/>
</dbReference>
<feature type="domain" description="HTH gntR-type" evidence="4">
    <location>
        <begin position="9"/>
        <end position="76"/>
    </location>
</feature>
<dbReference type="GO" id="GO:0003677">
    <property type="term" value="F:DNA binding"/>
    <property type="evidence" value="ECO:0007669"/>
    <property type="project" value="UniProtKB-KW"/>
</dbReference>
<dbReference type="InterPro" id="IPR000524">
    <property type="entry name" value="Tscrpt_reg_HTH_GntR"/>
</dbReference>
<evidence type="ECO:0000256" key="3">
    <source>
        <dbReference type="ARBA" id="ARBA00023163"/>
    </source>
</evidence>
<dbReference type="SMART" id="SM00345">
    <property type="entry name" value="HTH_GNTR"/>
    <property type="match status" value="1"/>
</dbReference>
<evidence type="ECO:0000313" key="5">
    <source>
        <dbReference type="EMBL" id="SOD92263.1"/>
    </source>
</evidence>
<dbReference type="PANTHER" id="PTHR43537">
    <property type="entry name" value="TRANSCRIPTIONAL REGULATOR, GNTR FAMILY"/>
    <property type="match status" value="1"/>
</dbReference>
<organism evidence="5 6">
    <name type="scientific">Caenispirillum bisanense</name>
    <dbReference type="NCBI Taxonomy" id="414052"/>
    <lineage>
        <taxon>Bacteria</taxon>
        <taxon>Pseudomonadati</taxon>
        <taxon>Pseudomonadota</taxon>
        <taxon>Alphaproteobacteria</taxon>
        <taxon>Rhodospirillales</taxon>
        <taxon>Novispirillaceae</taxon>
        <taxon>Caenispirillum</taxon>
    </lineage>
</organism>
<gene>
    <name evidence="5" type="ORF">SAMN05421508_102346</name>
</gene>
<dbReference type="InterPro" id="IPR008920">
    <property type="entry name" value="TF_FadR/GntR_C"/>
</dbReference>
<reference evidence="5 6" key="1">
    <citation type="submission" date="2017-09" db="EMBL/GenBank/DDBJ databases">
        <authorList>
            <person name="Ehlers B."/>
            <person name="Leendertz F.H."/>
        </authorList>
    </citation>
    <scope>NUCLEOTIDE SEQUENCE [LARGE SCALE GENOMIC DNA]</scope>
    <source>
        <strain evidence="5 6">USBA 140</strain>
    </source>
</reference>
<dbReference type="Pfam" id="PF07729">
    <property type="entry name" value="FCD"/>
    <property type="match status" value="1"/>
</dbReference>
<dbReference type="InterPro" id="IPR036388">
    <property type="entry name" value="WH-like_DNA-bd_sf"/>
</dbReference>
<dbReference type="AlphaFoldDB" id="A0A286G9P2"/>
<evidence type="ECO:0000259" key="4">
    <source>
        <dbReference type="PROSITE" id="PS50949"/>
    </source>
</evidence>
<keyword evidence="3" id="KW-0804">Transcription</keyword>
<dbReference type="GO" id="GO:0003700">
    <property type="term" value="F:DNA-binding transcription factor activity"/>
    <property type="evidence" value="ECO:0007669"/>
    <property type="project" value="InterPro"/>
</dbReference>
<dbReference type="Gene3D" id="1.20.120.530">
    <property type="entry name" value="GntR ligand-binding domain-like"/>
    <property type="match status" value="1"/>
</dbReference>
<name>A0A286G9P2_9PROT</name>
<dbReference type="Proteomes" id="UP000219621">
    <property type="component" value="Unassembled WGS sequence"/>
</dbReference>
<dbReference type="PROSITE" id="PS50949">
    <property type="entry name" value="HTH_GNTR"/>
    <property type="match status" value="1"/>
</dbReference>
<keyword evidence="1" id="KW-0805">Transcription regulation</keyword>
<dbReference type="InterPro" id="IPR011711">
    <property type="entry name" value="GntR_C"/>
</dbReference>
<evidence type="ECO:0000256" key="2">
    <source>
        <dbReference type="ARBA" id="ARBA00023125"/>
    </source>
</evidence>
<evidence type="ECO:0000313" key="6">
    <source>
        <dbReference type="Proteomes" id="UP000219621"/>
    </source>
</evidence>
<dbReference type="SMART" id="SM00895">
    <property type="entry name" value="FCD"/>
    <property type="match status" value="1"/>
</dbReference>
<dbReference type="InterPro" id="IPR036390">
    <property type="entry name" value="WH_DNA-bd_sf"/>
</dbReference>
<dbReference type="EMBL" id="OCNJ01000002">
    <property type="protein sequence ID" value="SOD92263.1"/>
    <property type="molecule type" value="Genomic_DNA"/>
</dbReference>
<dbReference type="CDD" id="cd07377">
    <property type="entry name" value="WHTH_GntR"/>
    <property type="match status" value="1"/>
</dbReference>
<sequence length="227" mass="24069">MMDPLPGQPSLIDQVYDRLVDAIIAGRLPAGERIRQNELADRLGVSRQPVSHALQVLKRQGLVEETGRRGLVVAPLRPSRIRDIYQVRTALDALAARLAAERVAAGAAPAADRAALEASVAAGAALDDGADRLALVAADVAFHTAVYRLAGNTAIEETVAAQWLHLKRSMALVLAHPEERPVVWREHAAIAAAILRGDAPAAAEAAQSHTGRAAAETVRRLTRPQAA</sequence>
<dbReference type="RefSeq" id="WP_217991997.1">
    <property type="nucleotide sequence ID" value="NZ_OCNJ01000002.1"/>
</dbReference>
<dbReference type="Pfam" id="PF00392">
    <property type="entry name" value="GntR"/>
    <property type="match status" value="1"/>
</dbReference>
<proteinExistence type="predicted"/>
<keyword evidence="2 5" id="KW-0238">DNA-binding</keyword>